<comment type="caution">
    <text evidence="6">The sequence shown here is derived from an EMBL/GenBank/DDBJ whole genome shotgun (WGS) entry which is preliminary data.</text>
</comment>
<evidence type="ECO:0000313" key="6">
    <source>
        <dbReference type="EMBL" id="OAP50491.1"/>
    </source>
</evidence>
<evidence type="ECO:0000259" key="5">
    <source>
        <dbReference type="Pfam" id="PF01814"/>
    </source>
</evidence>
<protein>
    <submittedName>
        <fullName evidence="6">Iron-sulfur cluster repair di-iron protein</fullName>
    </submittedName>
</protein>
<dbReference type="AlphaFoldDB" id="A0A178YT84"/>
<evidence type="ECO:0000256" key="1">
    <source>
        <dbReference type="ARBA" id="ARBA00004496"/>
    </source>
</evidence>
<dbReference type="Pfam" id="PF01814">
    <property type="entry name" value="Hemerythrin"/>
    <property type="match status" value="1"/>
</dbReference>
<dbReference type="Pfam" id="PF04405">
    <property type="entry name" value="ScdA_N"/>
    <property type="match status" value="1"/>
</dbReference>
<evidence type="ECO:0000256" key="3">
    <source>
        <dbReference type="ARBA" id="ARBA00022723"/>
    </source>
</evidence>
<gene>
    <name evidence="6" type="ORF">ATB98_05590</name>
</gene>
<proteinExistence type="predicted"/>
<reference evidence="6 7" key="1">
    <citation type="submission" date="2015-11" db="EMBL/GenBank/DDBJ databases">
        <title>Ensifer anhuiense sp. nov., an effective nitrogen fixation bacterium with Glycine soja.</title>
        <authorList>
            <person name="Yan H."/>
            <person name="Chen W."/>
        </authorList>
    </citation>
    <scope>NUCLEOTIDE SEQUENCE [LARGE SCALE GENOMIC DNA]</scope>
    <source>
        <strain evidence="6 7">LMG 7837</strain>
    </source>
</reference>
<keyword evidence="2" id="KW-0963">Cytoplasm</keyword>
<dbReference type="InterPro" id="IPR019903">
    <property type="entry name" value="RIC_family"/>
</dbReference>
<accession>A0A178YT84</accession>
<organism evidence="6 7">
    <name type="scientific">Sinorhizobium saheli</name>
    <dbReference type="NCBI Taxonomy" id="36856"/>
    <lineage>
        <taxon>Bacteria</taxon>
        <taxon>Pseudomonadati</taxon>
        <taxon>Pseudomonadota</taxon>
        <taxon>Alphaproteobacteria</taxon>
        <taxon>Hyphomicrobiales</taxon>
        <taxon>Rhizobiaceae</taxon>
        <taxon>Sinorhizobium/Ensifer group</taxon>
        <taxon>Sinorhizobium</taxon>
    </lineage>
</organism>
<keyword evidence="3" id="KW-0479">Metal-binding</keyword>
<comment type="subcellular location">
    <subcellularLocation>
        <location evidence="1">Cytoplasm</location>
    </subcellularLocation>
</comment>
<evidence type="ECO:0000256" key="2">
    <source>
        <dbReference type="ARBA" id="ARBA00022490"/>
    </source>
</evidence>
<evidence type="ECO:0000313" key="7">
    <source>
        <dbReference type="Proteomes" id="UP000078507"/>
    </source>
</evidence>
<keyword evidence="4" id="KW-0408">Iron</keyword>
<dbReference type="EMBL" id="LNQB01000028">
    <property type="protein sequence ID" value="OAP50491.1"/>
    <property type="molecule type" value="Genomic_DNA"/>
</dbReference>
<dbReference type="InterPro" id="IPR012312">
    <property type="entry name" value="Hemerythrin-like"/>
</dbReference>
<dbReference type="PANTHER" id="PTHR36438">
    <property type="entry name" value="IRON-SULFUR CLUSTER REPAIR PROTEIN YTFE"/>
    <property type="match status" value="1"/>
</dbReference>
<dbReference type="RefSeq" id="WP_066867655.1">
    <property type="nucleotide sequence ID" value="NZ_LNQB01000028.1"/>
</dbReference>
<evidence type="ECO:0000256" key="4">
    <source>
        <dbReference type="ARBA" id="ARBA00023004"/>
    </source>
</evidence>
<dbReference type="PANTHER" id="PTHR36438:SF1">
    <property type="entry name" value="IRON-SULFUR CLUSTER REPAIR PROTEIN YTFE"/>
    <property type="match status" value="1"/>
</dbReference>
<dbReference type="Gene3D" id="1.20.120.520">
    <property type="entry name" value="nmb1532 protein domain like"/>
    <property type="match status" value="1"/>
</dbReference>
<dbReference type="STRING" id="36856.ATB98_05590"/>
<sequence length="224" mass="24608">MTQINLEDTVATIAAELPGAADLFRRHGISFCCGGSVRFSEAAAKAGLAPSALLGELEALVATAKRDAPEETPELIGHILERYHETHRAELAWLIPLAEKVARVHGDHPAAPIGLAQVLERLRDDLDSHMRKEEQVLFPMMQRGGSPVIAHPIAQMRHEHDEEVEHLRAIEHVTHGLTLPPGACGSWTALYTGLRKFTDDLVTHMHLENAVLFPRFEAEARAAV</sequence>
<dbReference type="Proteomes" id="UP000078507">
    <property type="component" value="Unassembled WGS sequence"/>
</dbReference>
<keyword evidence="7" id="KW-1185">Reference proteome</keyword>
<dbReference type="GO" id="GO:0046872">
    <property type="term" value="F:metal ion binding"/>
    <property type="evidence" value="ECO:0007669"/>
    <property type="project" value="UniProtKB-KW"/>
</dbReference>
<name>A0A178YT84_SINSA</name>
<dbReference type="GO" id="GO:0005737">
    <property type="term" value="C:cytoplasm"/>
    <property type="evidence" value="ECO:0007669"/>
    <property type="project" value="UniProtKB-SubCell"/>
</dbReference>
<dbReference type="OrthoDB" id="9797132at2"/>
<feature type="domain" description="Hemerythrin-like" evidence="5">
    <location>
        <begin position="78"/>
        <end position="215"/>
    </location>
</feature>
<dbReference type="NCBIfam" id="TIGR03652">
    <property type="entry name" value="FeS_repair_RIC"/>
    <property type="match status" value="1"/>
</dbReference>